<evidence type="ECO:0000259" key="9">
    <source>
        <dbReference type="Pfam" id="PF02885"/>
    </source>
</evidence>
<evidence type="ECO:0000256" key="4">
    <source>
        <dbReference type="ARBA" id="ARBA00022676"/>
    </source>
</evidence>
<evidence type="ECO:0000256" key="2">
    <source>
        <dbReference type="ARBA" id="ARBA00011948"/>
    </source>
</evidence>
<dbReference type="NCBIfam" id="TIGR01245">
    <property type="entry name" value="trpD"/>
    <property type="match status" value="1"/>
</dbReference>
<gene>
    <name evidence="10" type="ORF">METZ01_LOCUS201472</name>
</gene>
<evidence type="ECO:0000313" key="10">
    <source>
        <dbReference type="EMBL" id="SVB48618.1"/>
    </source>
</evidence>
<dbReference type="PANTHER" id="PTHR43285">
    <property type="entry name" value="ANTHRANILATE PHOSPHORIBOSYLTRANSFERASE"/>
    <property type="match status" value="1"/>
</dbReference>
<sequence length="304" mass="33420">MNGDLNDIELSALLIGLRMKGETKDEIIGAVKIMRNKSLKIYSPDGAVDTCGTGGDMSNTLNISTSASIVAASAGAIIAKHGNRSVSSRSGSADMLEKLGYKISSNIAELEKSLKDKNFCFLFAQNHHSAMKHVINVRKTLATRTIFNLLGPLTNPANAKNQLLGVFEKKWLSIHCEVLKELGSERAMIVHGIDGLDEITLTNNTLIAELKNNQINEYVFNPTEFGYEYIKIEDIKGGDPEYNAKCFIKMIEGNYPAFQKIIEINAGAALYLSKKVEDLKEGFDLARKVIVEGKTKKYLGELIN</sequence>
<keyword evidence="4" id="KW-0328">Glycosyltransferase</keyword>
<accession>A0A382ED41</accession>
<dbReference type="AlphaFoldDB" id="A0A382ED41"/>
<dbReference type="Pfam" id="PF00591">
    <property type="entry name" value="Glycos_transf_3"/>
    <property type="match status" value="1"/>
</dbReference>
<evidence type="ECO:0000256" key="1">
    <source>
        <dbReference type="ARBA" id="ARBA00004907"/>
    </source>
</evidence>
<dbReference type="SUPFAM" id="SSF47648">
    <property type="entry name" value="Nucleoside phosphorylase/phosphoribosyltransferase N-terminal domain"/>
    <property type="match status" value="1"/>
</dbReference>
<proteinExistence type="inferred from homology"/>
<keyword evidence="3" id="KW-0028">Amino-acid biosynthesis</keyword>
<dbReference type="InterPro" id="IPR036320">
    <property type="entry name" value="Glycosyl_Trfase_fam3_N_dom_sf"/>
</dbReference>
<feature type="domain" description="Glycosyl transferase family 3 N-terminal" evidence="9">
    <location>
        <begin position="1"/>
        <end position="37"/>
    </location>
</feature>
<dbReference type="GO" id="GO:0004048">
    <property type="term" value="F:anthranilate phosphoribosyltransferase activity"/>
    <property type="evidence" value="ECO:0007669"/>
    <property type="project" value="UniProtKB-EC"/>
</dbReference>
<keyword evidence="5" id="KW-0808">Transferase</keyword>
<dbReference type="Pfam" id="PF02885">
    <property type="entry name" value="Glycos_trans_3N"/>
    <property type="match status" value="1"/>
</dbReference>
<evidence type="ECO:0000256" key="5">
    <source>
        <dbReference type="ARBA" id="ARBA00022679"/>
    </source>
</evidence>
<dbReference type="PANTHER" id="PTHR43285:SF2">
    <property type="entry name" value="ANTHRANILATE PHOSPHORIBOSYLTRANSFERASE"/>
    <property type="match status" value="1"/>
</dbReference>
<dbReference type="GO" id="GO:0000162">
    <property type="term" value="P:L-tryptophan biosynthetic process"/>
    <property type="evidence" value="ECO:0007669"/>
    <property type="project" value="UniProtKB-KW"/>
</dbReference>
<dbReference type="SUPFAM" id="SSF52418">
    <property type="entry name" value="Nucleoside phosphorylase/phosphoribosyltransferase catalytic domain"/>
    <property type="match status" value="1"/>
</dbReference>
<comment type="pathway">
    <text evidence="1">Amino-acid biosynthesis; L-tryptophan biosynthesis; L-tryptophan from chorismate: step 2/5.</text>
</comment>
<keyword evidence="6" id="KW-0822">Tryptophan biosynthesis</keyword>
<dbReference type="Gene3D" id="1.20.970.10">
    <property type="entry name" value="Transferase, Pyrimidine Nucleoside Phosphorylase, Chain C"/>
    <property type="match status" value="1"/>
</dbReference>
<feature type="domain" description="Glycosyl transferase family 3" evidence="8">
    <location>
        <begin position="47"/>
        <end position="295"/>
    </location>
</feature>
<dbReference type="EMBL" id="UINC01043912">
    <property type="protein sequence ID" value="SVB48618.1"/>
    <property type="molecule type" value="Genomic_DNA"/>
</dbReference>
<evidence type="ECO:0000256" key="7">
    <source>
        <dbReference type="ARBA" id="ARBA00023141"/>
    </source>
</evidence>
<dbReference type="Gene3D" id="3.40.1030.10">
    <property type="entry name" value="Nucleoside phosphorylase/phosphoribosyltransferase catalytic domain"/>
    <property type="match status" value="1"/>
</dbReference>
<protein>
    <recommendedName>
        <fullName evidence="2">anthranilate phosphoribosyltransferase</fullName>
        <ecNumber evidence="2">2.4.2.18</ecNumber>
    </recommendedName>
</protein>
<evidence type="ECO:0000256" key="6">
    <source>
        <dbReference type="ARBA" id="ARBA00022822"/>
    </source>
</evidence>
<dbReference type="EC" id="2.4.2.18" evidence="2"/>
<evidence type="ECO:0000259" key="8">
    <source>
        <dbReference type="Pfam" id="PF00591"/>
    </source>
</evidence>
<dbReference type="GO" id="GO:0005829">
    <property type="term" value="C:cytosol"/>
    <property type="evidence" value="ECO:0007669"/>
    <property type="project" value="TreeGrafter"/>
</dbReference>
<reference evidence="10" key="1">
    <citation type="submission" date="2018-05" db="EMBL/GenBank/DDBJ databases">
        <authorList>
            <person name="Lanie J.A."/>
            <person name="Ng W.-L."/>
            <person name="Kazmierczak K.M."/>
            <person name="Andrzejewski T.M."/>
            <person name="Davidsen T.M."/>
            <person name="Wayne K.J."/>
            <person name="Tettelin H."/>
            <person name="Glass J.I."/>
            <person name="Rusch D."/>
            <person name="Podicherti R."/>
            <person name="Tsui H.-C.T."/>
            <person name="Winkler M.E."/>
        </authorList>
    </citation>
    <scope>NUCLEOTIDE SEQUENCE</scope>
</reference>
<dbReference type="FunFam" id="3.40.1030.10:FF:000002">
    <property type="entry name" value="Anthranilate phosphoribosyltransferase"/>
    <property type="match status" value="1"/>
</dbReference>
<keyword evidence="7" id="KW-0057">Aromatic amino acid biosynthesis</keyword>
<organism evidence="10">
    <name type="scientific">marine metagenome</name>
    <dbReference type="NCBI Taxonomy" id="408172"/>
    <lineage>
        <taxon>unclassified sequences</taxon>
        <taxon>metagenomes</taxon>
        <taxon>ecological metagenomes</taxon>
    </lineage>
</organism>
<evidence type="ECO:0000256" key="3">
    <source>
        <dbReference type="ARBA" id="ARBA00022605"/>
    </source>
</evidence>
<dbReference type="InterPro" id="IPR000312">
    <property type="entry name" value="Glycosyl_Trfase_fam3"/>
</dbReference>
<dbReference type="InterPro" id="IPR035902">
    <property type="entry name" value="Nuc_phospho_transferase"/>
</dbReference>
<name>A0A382ED41_9ZZZZ</name>
<dbReference type="InterPro" id="IPR017459">
    <property type="entry name" value="Glycosyl_Trfase_fam3_N_dom"/>
</dbReference>
<dbReference type="HAMAP" id="MF_00211">
    <property type="entry name" value="TrpD"/>
    <property type="match status" value="1"/>
</dbReference>
<dbReference type="InterPro" id="IPR005940">
    <property type="entry name" value="Anthranilate_Pribosyl_Tfrase"/>
</dbReference>